<keyword evidence="2" id="KW-1003">Cell membrane</keyword>
<feature type="transmembrane region" description="Helical" evidence="6">
    <location>
        <begin position="6"/>
        <end position="29"/>
    </location>
</feature>
<evidence type="ECO:0000256" key="6">
    <source>
        <dbReference type="SAM" id="Phobius"/>
    </source>
</evidence>
<dbReference type="InterPro" id="IPR038078">
    <property type="entry name" value="PhoU-like_sf"/>
</dbReference>
<evidence type="ECO:0000256" key="1">
    <source>
        <dbReference type="ARBA" id="ARBA00004651"/>
    </source>
</evidence>
<evidence type="ECO:0000313" key="8">
    <source>
        <dbReference type="Proteomes" id="UP000199524"/>
    </source>
</evidence>
<dbReference type="GO" id="GO:0005436">
    <property type="term" value="F:sodium:phosphate symporter activity"/>
    <property type="evidence" value="ECO:0007669"/>
    <property type="project" value="InterPro"/>
</dbReference>
<dbReference type="RefSeq" id="WP_090209458.1">
    <property type="nucleotide sequence ID" value="NZ_LT629777.1"/>
</dbReference>
<evidence type="ECO:0000256" key="5">
    <source>
        <dbReference type="ARBA" id="ARBA00023136"/>
    </source>
</evidence>
<keyword evidence="8" id="KW-1185">Reference proteome</keyword>
<dbReference type="GO" id="GO:0005886">
    <property type="term" value="C:plasma membrane"/>
    <property type="evidence" value="ECO:0007669"/>
    <property type="project" value="UniProtKB-SubCell"/>
</dbReference>
<feature type="transmembrane region" description="Helical" evidence="6">
    <location>
        <begin position="98"/>
        <end position="122"/>
    </location>
</feature>
<evidence type="ECO:0000256" key="3">
    <source>
        <dbReference type="ARBA" id="ARBA00022692"/>
    </source>
</evidence>
<gene>
    <name evidence="7" type="ORF">SAMN05216598_4769</name>
</gene>
<name>A0A1H1Z1U6_9PSED</name>
<feature type="transmembrane region" description="Helical" evidence="6">
    <location>
        <begin position="277"/>
        <end position="295"/>
    </location>
</feature>
<keyword evidence="5 6" id="KW-0472">Membrane</keyword>
<feature type="transmembrane region" description="Helical" evidence="6">
    <location>
        <begin position="245"/>
        <end position="265"/>
    </location>
</feature>
<dbReference type="GO" id="GO:0044341">
    <property type="term" value="P:sodium-dependent phosphate transport"/>
    <property type="evidence" value="ECO:0007669"/>
    <property type="project" value="InterPro"/>
</dbReference>
<dbReference type="Pfam" id="PF02690">
    <property type="entry name" value="Na_Pi_cotrans"/>
    <property type="match status" value="2"/>
</dbReference>
<feature type="transmembrane region" description="Helical" evidence="6">
    <location>
        <begin position="50"/>
        <end position="78"/>
    </location>
</feature>
<feature type="transmembrane region" description="Helical" evidence="6">
    <location>
        <begin position="206"/>
        <end position="225"/>
    </location>
</feature>
<accession>A0A1H1Z1U6</accession>
<dbReference type="NCBIfam" id="NF037997">
    <property type="entry name" value="Na_Pi_symport"/>
    <property type="match status" value="1"/>
</dbReference>
<dbReference type="GeneID" id="300209644"/>
<dbReference type="PANTHER" id="PTHR10010">
    <property type="entry name" value="SOLUTE CARRIER FAMILY 34 SODIUM PHOSPHATE , MEMBER 2-RELATED"/>
    <property type="match status" value="1"/>
</dbReference>
<proteinExistence type="predicted"/>
<dbReference type="InterPro" id="IPR004633">
    <property type="entry name" value="NaPi_cotrn-rel/YqeW-like"/>
</dbReference>
<dbReference type="InterPro" id="IPR003841">
    <property type="entry name" value="Na/Pi_transpt"/>
</dbReference>
<dbReference type="PANTHER" id="PTHR10010:SF46">
    <property type="entry name" value="SODIUM-DEPENDENT PHOSPHATE TRANSPORT PROTEIN 2B"/>
    <property type="match status" value="1"/>
</dbReference>
<reference evidence="8" key="1">
    <citation type="submission" date="2016-10" db="EMBL/GenBank/DDBJ databases">
        <authorList>
            <person name="Varghese N."/>
            <person name="Submissions S."/>
        </authorList>
    </citation>
    <scope>NUCLEOTIDE SEQUENCE [LARGE SCALE GENOMIC DNA]</scope>
    <source>
        <strain evidence="8">ATCC 23835</strain>
    </source>
</reference>
<comment type="subcellular location">
    <subcellularLocation>
        <location evidence="1">Cell membrane</location>
        <topology evidence="1">Multi-pass membrane protein</topology>
    </subcellularLocation>
</comment>
<dbReference type="SUPFAM" id="SSF109755">
    <property type="entry name" value="PhoU-like"/>
    <property type="match status" value="1"/>
</dbReference>
<evidence type="ECO:0000313" key="7">
    <source>
        <dbReference type="EMBL" id="SDT27593.1"/>
    </source>
</evidence>
<keyword evidence="3 6" id="KW-0812">Transmembrane</keyword>
<dbReference type="Proteomes" id="UP000199524">
    <property type="component" value="Chromosome I"/>
</dbReference>
<evidence type="ECO:0000256" key="4">
    <source>
        <dbReference type="ARBA" id="ARBA00022989"/>
    </source>
</evidence>
<keyword evidence="4 6" id="KW-1133">Transmembrane helix</keyword>
<protein>
    <submittedName>
        <fullName evidence="7">Phosphate:Na+ symporter</fullName>
    </submittedName>
</protein>
<organism evidence="7 8">
    <name type="scientific">Pseudomonas asplenii</name>
    <dbReference type="NCBI Taxonomy" id="53407"/>
    <lineage>
        <taxon>Bacteria</taxon>
        <taxon>Pseudomonadati</taxon>
        <taxon>Pseudomonadota</taxon>
        <taxon>Gammaproteobacteria</taxon>
        <taxon>Pseudomonadales</taxon>
        <taxon>Pseudomonadaceae</taxon>
        <taxon>Pseudomonas</taxon>
    </lineage>
</organism>
<dbReference type="NCBIfam" id="TIGR00704">
    <property type="entry name" value="NaPi_cotrn_rel"/>
    <property type="match status" value="1"/>
</dbReference>
<feature type="transmembrane region" description="Helical" evidence="6">
    <location>
        <begin position="174"/>
        <end position="199"/>
    </location>
</feature>
<dbReference type="Gene3D" id="1.20.58.220">
    <property type="entry name" value="Phosphate transport system protein phou homolog 2, domain 2"/>
    <property type="match status" value="1"/>
</dbReference>
<dbReference type="EMBL" id="LT629777">
    <property type="protein sequence ID" value="SDT27593.1"/>
    <property type="molecule type" value="Genomic_DNA"/>
</dbReference>
<sequence>MSGTTLLIKLAGTIALLLWGTHMVSTALLRGFGTQLRNGLGRNLDKHWKALFSGIGLTAILQSSTAVSLMATSFTAAGTLSLAPALAVMLGANIGSTLVVQLLSFNTSLAIPIVLLVGFVVFRLRDDSRYESIGCALIGLGLMLLALSLLGGVLAQMENTAVFHAVMQGLQGDILISLLVAALLTWICHSSVAVIMLIASLASTGVMSPVTVLALVLGANIGGTLPPLMSASTAVARRLPLGNLAVRLFGALLVLPFASWLGNALATSGIAPDRQVVYLHSAFNLLLGLGFLGLVEHMAALLTRLLPAPEPAADPGMPQYLDEAGLAVANIGLSNAVREALRLADMLSLMFSQVLKRFETPTQVTPEQISQLDQSLDLLSAAIRAYLADIGHDGLCDEDADRAQEILMFVINLEHAGDILSSSLTQLAVRRQRRGETFSAFELGHIHRLHDEQLESLSLAVTVFLREDLSSAHRLVMRKDSIRRLEANASREHFHKLSVDKSAWAESGDIFQRVLRDYRRVHHHIAALAYPVLERAGEHTPGLEESRAAPDLARVLSSDKEDYPCAS</sequence>
<dbReference type="AlphaFoldDB" id="A0A1H1Z1U6"/>
<evidence type="ECO:0000256" key="2">
    <source>
        <dbReference type="ARBA" id="ARBA00022475"/>
    </source>
</evidence>
<feature type="transmembrane region" description="Helical" evidence="6">
    <location>
        <begin position="134"/>
        <end position="154"/>
    </location>
</feature>